<evidence type="ECO:0000313" key="2">
    <source>
        <dbReference type="Proteomes" id="UP000076967"/>
    </source>
</evidence>
<evidence type="ECO:0000313" key="1">
    <source>
        <dbReference type="EMBL" id="OAB43496.1"/>
    </source>
</evidence>
<accession>A0A162K5Z1</accession>
<reference evidence="1 2" key="1">
    <citation type="submission" date="2016-03" db="EMBL/GenBank/DDBJ databases">
        <title>Draft genome sequence of Paenibacillus glacialis DSM 22343.</title>
        <authorList>
            <person name="Shin S.-K."/>
            <person name="Yi H."/>
        </authorList>
    </citation>
    <scope>NUCLEOTIDE SEQUENCE [LARGE SCALE GENOMIC DNA]</scope>
    <source>
        <strain evidence="1 2">DSM 22343</strain>
    </source>
</reference>
<comment type="caution">
    <text evidence="1">The sequence shown here is derived from an EMBL/GenBank/DDBJ whole genome shotgun (WGS) entry which is preliminary data.</text>
</comment>
<sequence>MKDKQSILRYYRSYGISLRNNTLFVDNGLHNYLNEQGLRYGYFIGFQENCREIYRGKYNADMMFDRGSLGDGNWVVQT</sequence>
<name>A0A162K5Z1_9BACL</name>
<dbReference type="AlphaFoldDB" id="A0A162K5Z1"/>
<dbReference type="RefSeq" id="WP_068531675.1">
    <property type="nucleotide sequence ID" value="NZ_LVJH01000013.1"/>
</dbReference>
<organism evidence="1 2">
    <name type="scientific">Paenibacillus glacialis</name>
    <dbReference type="NCBI Taxonomy" id="494026"/>
    <lineage>
        <taxon>Bacteria</taxon>
        <taxon>Bacillati</taxon>
        <taxon>Bacillota</taxon>
        <taxon>Bacilli</taxon>
        <taxon>Bacillales</taxon>
        <taxon>Paenibacillaceae</taxon>
        <taxon>Paenibacillus</taxon>
    </lineage>
</organism>
<protein>
    <submittedName>
        <fullName evidence="1">Uncharacterized protein</fullName>
    </submittedName>
</protein>
<keyword evidence="2" id="KW-1185">Reference proteome</keyword>
<gene>
    <name evidence="1" type="ORF">PGLA_08775</name>
</gene>
<proteinExistence type="predicted"/>
<dbReference type="Proteomes" id="UP000076967">
    <property type="component" value="Unassembled WGS sequence"/>
</dbReference>
<dbReference type="EMBL" id="LVJH01000013">
    <property type="protein sequence ID" value="OAB43496.1"/>
    <property type="molecule type" value="Genomic_DNA"/>
</dbReference>